<sequence length="33" mass="3734">MSKLPLSIFGVMVYEDRLASNHRLIQVFASVVL</sequence>
<evidence type="ECO:0000313" key="1">
    <source>
        <dbReference type="EMBL" id="MBB3019960.1"/>
    </source>
</evidence>
<accession>A0A7W4VMK7</accession>
<dbReference type="EMBL" id="JACHWB010000003">
    <property type="protein sequence ID" value="MBB3019960.1"/>
    <property type="molecule type" value="Genomic_DNA"/>
</dbReference>
<name>A0A7W4VMK7_9HYPH</name>
<protein>
    <submittedName>
        <fullName evidence="1">Uncharacterized protein</fullName>
    </submittedName>
</protein>
<organism evidence="1 2">
    <name type="scientific">Microvirga lupini</name>
    <dbReference type="NCBI Taxonomy" id="420324"/>
    <lineage>
        <taxon>Bacteria</taxon>
        <taxon>Pseudomonadati</taxon>
        <taxon>Pseudomonadota</taxon>
        <taxon>Alphaproteobacteria</taxon>
        <taxon>Hyphomicrobiales</taxon>
        <taxon>Methylobacteriaceae</taxon>
        <taxon>Microvirga</taxon>
    </lineage>
</organism>
<dbReference type="Proteomes" id="UP000532010">
    <property type="component" value="Unassembled WGS sequence"/>
</dbReference>
<evidence type="ECO:0000313" key="2">
    <source>
        <dbReference type="Proteomes" id="UP000532010"/>
    </source>
</evidence>
<keyword evidence="2" id="KW-1185">Reference proteome</keyword>
<comment type="caution">
    <text evidence="1">The sequence shown here is derived from an EMBL/GenBank/DDBJ whole genome shotgun (WGS) entry which is preliminary data.</text>
</comment>
<proteinExistence type="predicted"/>
<reference evidence="1 2" key="1">
    <citation type="submission" date="2020-08" db="EMBL/GenBank/DDBJ databases">
        <title>The Agave Microbiome: Exploring the role of microbial communities in plant adaptations to desert environments.</title>
        <authorList>
            <person name="Partida-Martinez L.P."/>
        </authorList>
    </citation>
    <scope>NUCLEOTIDE SEQUENCE [LARGE SCALE GENOMIC DNA]</scope>
    <source>
        <strain evidence="1 2">AT3.9</strain>
    </source>
</reference>
<gene>
    <name evidence="1" type="ORF">FHR70_003025</name>
</gene>
<dbReference type="AlphaFoldDB" id="A0A7W4VMK7"/>